<feature type="region of interest" description="Disordered" evidence="1">
    <location>
        <begin position="42"/>
        <end position="219"/>
    </location>
</feature>
<feature type="compositionally biased region" description="Acidic residues" evidence="1">
    <location>
        <begin position="151"/>
        <end position="160"/>
    </location>
</feature>
<sequence length="562" mass="64889">MPDEKWRDELQEYALLVEAVSSGDRSKVVKLFGDYILRKKAQEAEEAEAAAEEEYNGDEYEQGDLDLDGNYGEEYNEDEYDPYYQEDDENGEGDYNHPAQTKRVRFAEEEEEEEEEGGGAEYYDEDGNLTYGDQDYEYTGEEDGLYGQDYNQDEYDDGEDGGAYMSGALPSTNEETSNYYDEEEYGDDYGYDDGTGAYEQEDLLQNDAYETPDQVPYNDYFGSHVEANTYGGNGYYDLTPENGIHDYNMNQQNGGEWKKAFRENEQVTDDQVQEHGINNDTDDLGQPYPEDMMMPDEVELNDLLSRLQQGTIGPDFNDPYVEEDEDEFHANQHHEAEEDQYHEGGEEDDEDDLEGESQRETFGGHASGEDHMAGVSTPHNDEDAGTSRQAPYPDDEESVYDDEDVEDFDFWDDEDPADEANITGYSEDLNQLQQQYWGDEDDDEYEEDPAQQFEEEGFWENPVRPHYDEDVVPFPGFHRTISNERVLPYALMPGDQFDENIQRDPVKEVNPHYNVFDAGQRFYDHYSSSTEDSKVDARKSIQRPNLHPMSLVDKFKERLYAS</sequence>
<dbReference type="AlphaFoldDB" id="A0A072P1W3"/>
<feature type="compositionally biased region" description="Basic and acidic residues" evidence="1">
    <location>
        <begin position="328"/>
        <end position="344"/>
    </location>
</feature>
<feature type="compositionally biased region" description="Polar residues" evidence="1">
    <location>
        <begin position="169"/>
        <end position="178"/>
    </location>
</feature>
<dbReference type="VEuPathDB" id="FungiDB:A1O9_10202"/>
<comment type="caution">
    <text evidence="2">The sequence shown here is derived from an EMBL/GenBank/DDBJ whole genome shotgun (WGS) entry which is preliminary data.</text>
</comment>
<protein>
    <submittedName>
        <fullName evidence="2">Uncharacterized protein</fullName>
    </submittedName>
</protein>
<dbReference type="HOGENOM" id="CLU_484874_0_0_1"/>
<feature type="compositionally biased region" description="Acidic residues" evidence="1">
    <location>
        <begin position="393"/>
        <end position="418"/>
    </location>
</feature>
<feature type="region of interest" description="Disordered" evidence="1">
    <location>
        <begin position="266"/>
        <end position="293"/>
    </location>
</feature>
<dbReference type="EMBL" id="AMGV01000012">
    <property type="protein sequence ID" value="KEF53801.1"/>
    <property type="molecule type" value="Genomic_DNA"/>
</dbReference>
<dbReference type="OrthoDB" id="4151291at2759"/>
<organism evidence="2 3">
    <name type="scientific">Exophiala aquamarina CBS 119918</name>
    <dbReference type="NCBI Taxonomy" id="1182545"/>
    <lineage>
        <taxon>Eukaryota</taxon>
        <taxon>Fungi</taxon>
        <taxon>Dikarya</taxon>
        <taxon>Ascomycota</taxon>
        <taxon>Pezizomycotina</taxon>
        <taxon>Eurotiomycetes</taxon>
        <taxon>Chaetothyriomycetidae</taxon>
        <taxon>Chaetothyriales</taxon>
        <taxon>Herpotrichiellaceae</taxon>
        <taxon>Exophiala</taxon>
    </lineage>
</organism>
<proteinExistence type="predicted"/>
<evidence type="ECO:0000256" key="1">
    <source>
        <dbReference type="SAM" id="MobiDB-lite"/>
    </source>
</evidence>
<feature type="compositionally biased region" description="Acidic residues" evidence="1">
    <location>
        <begin position="74"/>
        <end position="92"/>
    </location>
</feature>
<evidence type="ECO:0000313" key="2">
    <source>
        <dbReference type="EMBL" id="KEF53801.1"/>
    </source>
</evidence>
<feature type="compositionally biased region" description="Acidic residues" evidence="1">
    <location>
        <begin position="134"/>
        <end position="144"/>
    </location>
</feature>
<accession>A0A072P1W3</accession>
<feature type="compositionally biased region" description="Acidic residues" evidence="1">
    <location>
        <begin position="345"/>
        <end position="355"/>
    </location>
</feature>
<feature type="region of interest" description="Disordered" evidence="1">
    <location>
        <begin position="308"/>
        <end position="427"/>
    </location>
</feature>
<keyword evidence="3" id="KW-1185">Reference proteome</keyword>
<feature type="compositionally biased region" description="Acidic residues" evidence="1">
    <location>
        <begin position="108"/>
        <end position="127"/>
    </location>
</feature>
<feature type="compositionally biased region" description="Acidic residues" evidence="1">
    <location>
        <begin position="44"/>
        <end position="67"/>
    </location>
</feature>
<dbReference type="GeneID" id="25285107"/>
<name>A0A072P1W3_9EURO</name>
<feature type="compositionally biased region" description="Acidic residues" evidence="1">
    <location>
        <begin position="180"/>
        <end position="191"/>
    </location>
</feature>
<evidence type="ECO:0000313" key="3">
    <source>
        <dbReference type="Proteomes" id="UP000027920"/>
    </source>
</evidence>
<dbReference type="RefSeq" id="XP_013256391.1">
    <property type="nucleotide sequence ID" value="XM_013400937.1"/>
</dbReference>
<gene>
    <name evidence="2" type="ORF">A1O9_10202</name>
</gene>
<dbReference type="STRING" id="1182545.A0A072P1W3"/>
<dbReference type="Proteomes" id="UP000027920">
    <property type="component" value="Unassembled WGS sequence"/>
</dbReference>
<reference evidence="2 3" key="1">
    <citation type="submission" date="2013-03" db="EMBL/GenBank/DDBJ databases">
        <title>The Genome Sequence of Exophiala aquamarina CBS 119918.</title>
        <authorList>
            <consortium name="The Broad Institute Genomics Platform"/>
            <person name="Cuomo C."/>
            <person name="de Hoog S."/>
            <person name="Gorbushina A."/>
            <person name="Walker B."/>
            <person name="Young S.K."/>
            <person name="Zeng Q."/>
            <person name="Gargeya S."/>
            <person name="Fitzgerald M."/>
            <person name="Haas B."/>
            <person name="Abouelleil A."/>
            <person name="Allen A.W."/>
            <person name="Alvarado L."/>
            <person name="Arachchi H.M."/>
            <person name="Berlin A.M."/>
            <person name="Chapman S.B."/>
            <person name="Gainer-Dewar J."/>
            <person name="Goldberg J."/>
            <person name="Griggs A."/>
            <person name="Gujja S."/>
            <person name="Hansen M."/>
            <person name="Howarth C."/>
            <person name="Imamovic A."/>
            <person name="Ireland A."/>
            <person name="Larimer J."/>
            <person name="McCowan C."/>
            <person name="Murphy C."/>
            <person name="Pearson M."/>
            <person name="Poon T.W."/>
            <person name="Priest M."/>
            <person name="Roberts A."/>
            <person name="Saif S."/>
            <person name="Shea T."/>
            <person name="Sisk P."/>
            <person name="Sykes S."/>
            <person name="Wortman J."/>
            <person name="Nusbaum C."/>
            <person name="Birren B."/>
        </authorList>
    </citation>
    <scope>NUCLEOTIDE SEQUENCE [LARGE SCALE GENOMIC DNA]</scope>
    <source>
        <strain evidence="2 3">CBS 119918</strain>
    </source>
</reference>